<proteinExistence type="predicted"/>
<sequence length="302" mass="34212">MMATQPRKQRMNQAGLLHRSQAHWSNGEKHKLQQQYQSCYEELQKLLDVADQQGKMAVTKEHTPFMMSPTTISDFLHGPDNNALPWSVTVPERYCSARSPSYLRPNCSVLPNEFLLQCTPVFLIRHPALAFPSYYRVILSFCDGNMAKVEQEMVPYIAIACTLRWTRQLYDWYTAAWAAEELKSEGPILLDSDSMLENPVLISQFCSLVGLDQEKVQFHWDALTKEQQKGVDDVGIKARASLHSSSGIMEGKTFKGLTIEGEAGKWRAEFGELVGTRIESWVRAAMPDYLYLVGKKLGVKAT</sequence>
<dbReference type="Proteomes" id="UP001143910">
    <property type="component" value="Unassembled WGS sequence"/>
</dbReference>
<comment type="caution">
    <text evidence="1">The sequence shown here is derived from an EMBL/GenBank/DDBJ whole genome shotgun (WGS) entry which is preliminary data.</text>
</comment>
<dbReference type="EMBL" id="JANJQO010000118">
    <property type="protein sequence ID" value="KAJ2981665.1"/>
    <property type="molecule type" value="Genomic_DNA"/>
</dbReference>
<protein>
    <submittedName>
        <fullName evidence="1">Uncharacterized protein</fullName>
    </submittedName>
</protein>
<organism evidence="1 2">
    <name type="scientific">Zarea fungicola</name>
    <dbReference type="NCBI Taxonomy" id="93591"/>
    <lineage>
        <taxon>Eukaryota</taxon>
        <taxon>Fungi</taxon>
        <taxon>Dikarya</taxon>
        <taxon>Ascomycota</taxon>
        <taxon>Pezizomycotina</taxon>
        <taxon>Sordariomycetes</taxon>
        <taxon>Hypocreomycetidae</taxon>
        <taxon>Hypocreales</taxon>
        <taxon>Cordycipitaceae</taxon>
        <taxon>Zarea</taxon>
    </lineage>
</organism>
<evidence type="ECO:0000313" key="1">
    <source>
        <dbReference type="EMBL" id="KAJ2981665.1"/>
    </source>
</evidence>
<name>A0ACC1NQR6_9HYPO</name>
<evidence type="ECO:0000313" key="2">
    <source>
        <dbReference type="Proteomes" id="UP001143910"/>
    </source>
</evidence>
<reference evidence="1" key="1">
    <citation type="submission" date="2022-08" db="EMBL/GenBank/DDBJ databases">
        <title>Genome Sequence of Lecanicillium fungicola.</title>
        <authorList>
            <person name="Buettner E."/>
        </authorList>
    </citation>
    <scope>NUCLEOTIDE SEQUENCE</scope>
    <source>
        <strain evidence="1">Babe33</strain>
    </source>
</reference>
<accession>A0ACC1NQR6</accession>
<keyword evidence="2" id="KW-1185">Reference proteome</keyword>
<gene>
    <name evidence="1" type="ORF">NQ176_g1887</name>
</gene>